<evidence type="ECO:0000313" key="8">
    <source>
        <dbReference type="EMBL" id="MDW5597018.1"/>
    </source>
</evidence>
<protein>
    <recommendedName>
        <fullName evidence="5">Flagellar hook-associated protein 2</fullName>
        <shortName evidence="5">HAP2</shortName>
    </recommendedName>
    <alternativeName>
        <fullName evidence="5">Flagellar cap protein</fullName>
    </alternativeName>
</protein>
<comment type="similarity">
    <text evidence="1 5">Belongs to the FliD family.</text>
</comment>
<dbReference type="InterPro" id="IPR040026">
    <property type="entry name" value="FliD"/>
</dbReference>
<accession>A0ABU4HUM8</accession>
<feature type="domain" description="Flagellar hook-associated protein 2 N-terminal" evidence="6">
    <location>
        <begin position="11"/>
        <end position="107"/>
    </location>
</feature>
<dbReference type="Pfam" id="PF07195">
    <property type="entry name" value="FliD_C"/>
    <property type="match status" value="1"/>
</dbReference>
<evidence type="ECO:0000256" key="2">
    <source>
        <dbReference type="ARBA" id="ARBA00011255"/>
    </source>
</evidence>
<reference evidence="9" key="1">
    <citation type="submission" date="2023-07" db="EMBL/GenBank/DDBJ databases">
        <title>Conexibacter stalactiti sp. nov., isolated from stalactites in a lava cave and emended description of the genus Conexibacter.</title>
        <authorList>
            <person name="Lee S.D."/>
        </authorList>
    </citation>
    <scope>NUCLEOTIDE SEQUENCE [LARGE SCALE GENOMIC DNA]</scope>
    <source>
        <strain evidence="9">KCTC 39840</strain>
    </source>
</reference>
<dbReference type="PANTHER" id="PTHR30288">
    <property type="entry name" value="FLAGELLAR CAP/ASSEMBLY PROTEIN FLID"/>
    <property type="match status" value="1"/>
</dbReference>
<evidence type="ECO:0000256" key="3">
    <source>
        <dbReference type="ARBA" id="ARBA00023054"/>
    </source>
</evidence>
<dbReference type="InterPro" id="IPR003481">
    <property type="entry name" value="FliD_N"/>
</dbReference>
<proteinExistence type="inferred from homology"/>
<dbReference type="InterPro" id="IPR010809">
    <property type="entry name" value="FliD_C"/>
</dbReference>
<dbReference type="PANTHER" id="PTHR30288:SF0">
    <property type="entry name" value="FLAGELLAR HOOK-ASSOCIATED PROTEIN 2"/>
    <property type="match status" value="1"/>
</dbReference>
<evidence type="ECO:0000313" key="9">
    <source>
        <dbReference type="Proteomes" id="UP001284601"/>
    </source>
</evidence>
<evidence type="ECO:0000259" key="7">
    <source>
        <dbReference type="Pfam" id="PF07195"/>
    </source>
</evidence>
<dbReference type="RefSeq" id="WP_318599454.1">
    <property type="nucleotide sequence ID" value="NZ_JAWSTH010000072.1"/>
</dbReference>
<keyword evidence="3" id="KW-0175">Coiled coil</keyword>
<organism evidence="8 9">
    <name type="scientific">Conexibacter stalactiti</name>
    <dbReference type="NCBI Taxonomy" id="1940611"/>
    <lineage>
        <taxon>Bacteria</taxon>
        <taxon>Bacillati</taxon>
        <taxon>Actinomycetota</taxon>
        <taxon>Thermoleophilia</taxon>
        <taxon>Solirubrobacterales</taxon>
        <taxon>Conexibacteraceae</taxon>
        <taxon>Conexibacter</taxon>
    </lineage>
</organism>
<dbReference type="Pfam" id="PF02465">
    <property type="entry name" value="FliD_N"/>
    <property type="match status" value="1"/>
</dbReference>
<dbReference type="Proteomes" id="UP001284601">
    <property type="component" value="Unassembled WGS sequence"/>
</dbReference>
<keyword evidence="8" id="KW-0969">Cilium</keyword>
<dbReference type="EMBL" id="JAWSTH010000072">
    <property type="protein sequence ID" value="MDW5597018.1"/>
    <property type="molecule type" value="Genomic_DNA"/>
</dbReference>
<evidence type="ECO:0000256" key="5">
    <source>
        <dbReference type="RuleBase" id="RU362066"/>
    </source>
</evidence>
<keyword evidence="9" id="KW-1185">Reference proteome</keyword>
<comment type="subunit">
    <text evidence="2 5">Homopentamer.</text>
</comment>
<reference evidence="8 9" key="2">
    <citation type="submission" date="2023-10" db="EMBL/GenBank/DDBJ databases">
        <authorList>
            <person name="Han X.F."/>
        </authorList>
    </citation>
    <scope>NUCLEOTIDE SEQUENCE [LARGE SCALE GENOMIC DNA]</scope>
    <source>
        <strain evidence="8 9">KCTC 39840</strain>
    </source>
</reference>
<keyword evidence="5" id="KW-0964">Secreted</keyword>
<comment type="subcellular location">
    <subcellularLocation>
        <location evidence="5">Secreted</location>
    </subcellularLocation>
    <subcellularLocation>
        <location evidence="5">Bacterial flagellum</location>
    </subcellularLocation>
</comment>
<keyword evidence="8" id="KW-0966">Cell projection</keyword>
<keyword evidence="8" id="KW-0282">Flagellum</keyword>
<evidence type="ECO:0000256" key="1">
    <source>
        <dbReference type="ARBA" id="ARBA00009764"/>
    </source>
</evidence>
<keyword evidence="4 5" id="KW-0975">Bacterial flagellum</keyword>
<evidence type="ECO:0000259" key="6">
    <source>
        <dbReference type="Pfam" id="PF02465"/>
    </source>
</evidence>
<sequence>MASVSFGGLASGLNTTDIITQLMALEKRPRILLDNKQVLIEERQSILKDFQSKLRTLQLAATDLRSVTLFQQKQAVESSDATKVSVSSNSGAGVGGYQVEVQQLANAAQRTFAYTVPAAGDSITIEGHATAITAGMTAQEFATAINTDRDARVYAAAIDERTIVFSRRETGFDDDLTFIDYSGGASALTEDRAKERAGRDALYTVDGVARRSATNVIRDAVAGVTLTLRGVTTASGPITVSVGAPGADTEAITRKLQAFVDAYNAAVNAIRGKLNERSVPDSRTKEEIANGVADTRTVTQKKAGTLFGDRQLNMLLSTMRQSIYSPVAGAPAGFDSLTALGISTGAVSSSTSRDTLNGVLTLDTDRLSRALASDPNAVRDLLAGVSGTGGFARSFERLIDESAGLTGILSTRITGADDEMRVLRRQMEQMDARLALKEKGLQRQFTALEVAMQKSQAQGNWLTGQLAGLG</sequence>
<gene>
    <name evidence="8" type="primary">fliD</name>
    <name evidence="8" type="ORF">R7226_21905</name>
</gene>
<comment type="function">
    <text evidence="5">Required for morphogenesis and for the elongation of the flagellar filament by facilitating polymerization of the flagellin monomers at the tip of growing filament. Forms a capping structure, which prevents flagellin subunits (transported through the central channel of the flagellum) from leaking out without polymerization at the distal end.</text>
</comment>
<name>A0ABU4HUM8_9ACTN</name>
<evidence type="ECO:0000256" key="4">
    <source>
        <dbReference type="ARBA" id="ARBA00023143"/>
    </source>
</evidence>
<comment type="caution">
    <text evidence="8">The sequence shown here is derived from an EMBL/GenBank/DDBJ whole genome shotgun (WGS) entry which is preliminary data.</text>
</comment>
<feature type="domain" description="Flagellar hook-associated protein 2 C-terminal" evidence="7">
    <location>
        <begin position="198"/>
        <end position="456"/>
    </location>
</feature>